<dbReference type="InterPro" id="IPR007692">
    <property type="entry name" value="DNA_helicase_DnaB"/>
</dbReference>
<dbReference type="CDD" id="cd00984">
    <property type="entry name" value="DnaB_C"/>
    <property type="match status" value="1"/>
</dbReference>
<evidence type="ECO:0000256" key="11">
    <source>
        <dbReference type="NCBIfam" id="TIGR00665"/>
    </source>
</evidence>
<gene>
    <name evidence="14" type="primary">dnaB</name>
    <name evidence="14" type="ORF">IAB67_02795</name>
</gene>
<dbReference type="Pfam" id="PF00772">
    <property type="entry name" value="DnaB"/>
    <property type="match status" value="1"/>
</dbReference>
<keyword evidence="2 12" id="KW-0639">Primosome</keyword>
<evidence type="ECO:0000256" key="6">
    <source>
        <dbReference type="ARBA" id="ARBA00022806"/>
    </source>
</evidence>
<dbReference type="FunFam" id="3.40.50.300:FF:000076">
    <property type="entry name" value="Replicative DNA helicase"/>
    <property type="match status" value="1"/>
</dbReference>
<dbReference type="GO" id="GO:0043139">
    <property type="term" value="F:5'-3' DNA helicase activity"/>
    <property type="evidence" value="ECO:0007669"/>
    <property type="project" value="UniProtKB-EC"/>
</dbReference>
<dbReference type="InterPro" id="IPR007693">
    <property type="entry name" value="DNA_helicase_DnaB-like_N"/>
</dbReference>
<dbReference type="InterPro" id="IPR016136">
    <property type="entry name" value="DNA_helicase_N/primase_C"/>
</dbReference>
<keyword evidence="9" id="KW-0413">Isomerase</keyword>
<keyword evidence="4 12" id="KW-0547">Nucleotide-binding</keyword>
<dbReference type="GO" id="GO:0005829">
    <property type="term" value="C:cytosol"/>
    <property type="evidence" value="ECO:0007669"/>
    <property type="project" value="TreeGrafter"/>
</dbReference>
<dbReference type="GO" id="GO:0016787">
    <property type="term" value="F:hydrolase activity"/>
    <property type="evidence" value="ECO:0007669"/>
    <property type="project" value="UniProtKB-KW"/>
</dbReference>
<feature type="domain" description="SF4 helicase" evidence="13">
    <location>
        <begin position="177"/>
        <end position="440"/>
    </location>
</feature>
<dbReference type="EMBL" id="DVMR01000030">
    <property type="protein sequence ID" value="HIU43207.1"/>
    <property type="molecule type" value="Genomic_DNA"/>
</dbReference>
<evidence type="ECO:0000256" key="8">
    <source>
        <dbReference type="ARBA" id="ARBA00023125"/>
    </source>
</evidence>
<dbReference type="Pfam" id="PF03796">
    <property type="entry name" value="DnaB_C"/>
    <property type="match status" value="1"/>
</dbReference>
<dbReference type="AlphaFoldDB" id="A0A9D1IW37"/>
<dbReference type="InterPro" id="IPR027417">
    <property type="entry name" value="P-loop_NTPase"/>
</dbReference>
<evidence type="ECO:0000256" key="9">
    <source>
        <dbReference type="ARBA" id="ARBA00023235"/>
    </source>
</evidence>
<dbReference type="EC" id="5.6.2.3" evidence="11 12"/>
<organism evidence="14 15">
    <name type="scientific">Candidatus Ventrousia excrementavium</name>
    <dbReference type="NCBI Taxonomy" id="2840961"/>
    <lineage>
        <taxon>Bacteria</taxon>
        <taxon>Bacillati</taxon>
        <taxon>Bacillota</taxon>
        <taxon>Clostridia</taxon>
        <taxon>Eubacteriales</taxon>
        <taxon>Clostridiaceae</taxon>
        <taxon>Clostridiaceae incertae sedis</taxon>
        <taxon>Candidatus Ventrousia</taxon>
    </lineage>
</organism>
<keyword evidence="7 12" id="KW-0067">ATP-binding</keyword>
<evidence type="ECO:0000256" key="12">
    <source>
        <dbReference type="RuleBase" id="RU362085"/>
    </source>
</evidence>
<dbReference type="GO" id="GO:0042802">
    <property type="term" value="F:identical protein binding"/>
    <property type="evidence" value="ECO:0007669"/>
    <property type="project" value="UniProtKB-ARBA"/>
</dbReference>
<reference evidence="14" key="2">
    <citation type="journal article" date="2021" name="PeerJ">
        <title>Extensive microbial diversity within the chicken gut microbiome revealed by metagenomics and culture.</title>
        <authorList>
            <person name="Gilroy R."/>
            <person name="Ravi A."/>
            <person name="Getino M."/>
            <person name="Pursley I."/>
            <person name="Horton D.L."/>
            <person name="Alikhan N.F."/>
            <person name="Baker D."/>
            <person name="Gharbi K."/>
            <person name="Hall N."/>
            <person name="Watson M."/>
            <person name="Adriaenssens E.M."/>
            <person name="Foster-Nyarko E."/>
            <person name="Jarju S."/>
            <person name="Secka A."/>
            <person name="Antonio M."/>
            <person name="Oren A."/>
            <person name="Chaudhuri R.R."/>
            <person name="La Ragione R."/>
            <person name="Hildebrand F."/>
            <person name="Pallen M.J."/>
        </authorList>
    </citation>
    <scope>NUCLEOTIDE SEQUENCE</scope>
    <source>
        <strain evidence="14">CHK191-8634</strain>
    </source>
</reference>
<keyword evidence="5 12" id="KW-0378">Hydrolase</keyword>
<keyword evidence="6 12" id="KW-0347">Helicase</keyword>
<evidence type="ECO:0000256" key="3">
    <source>
        <dbReference type="ARBA" id="ARBA00022705"/>
    </source>
</evidence>
<keyword evidence="8 12" id="KW-0238">DNA-binding</keyword>
<dbReference type="Proteomes" id="UP000824073">
    <property type="component" value="Unassembled WGS sequence"/>
</dbReference>
<protein>
    <recommendedName>
        <fullName evidence="11 12">Replicative DNA helicase</fullName>
        <ecNumber evidence="11 12">5.6.2.3</ecNumber>
    </recommendedName>
</protein>
<keyword evidence="3 12" id="KW-0235">DNA replication</keyword>
<evidence type="ECO:0000256" key="7">
    <source>
        <dbReference type="ARBA" id="ARBA00022840"/>
    </source>
</evidence>
<dbReference type="PANTHER" id="PTHR30153:SF2">
    <property type="entry name" value="REPLICATIVE DNA HELICASE"/>
    <property type="match status" value="1"/>
</dbReference>
<evidence type="ECO:0000256" key="2">
    <source>
        <dbReference type="ARBA" id="ARBA00022515"/>
    </source>
</evidence>
<comment type="catalytic activity">
    <reaction evidence="10 12">
        <text>ATP + H2O = ADP + phosphate + H(+)</text>
        <dbReference type="Rhea" id="RHEA:13065"/>
        <dbReference type="ChEBI" id="CHEBI:15377"/>
        <dbReference type="ChEBI" id="CHEBI:15378"/>
        <dbReference type="ChEBI" id="CHEBI:30616"/>
        <dbReference type="ChEBI" id="CHEBI:43474"/>
        <dbReference type="ChEBI" id="CHEBI:456216"/>
        <dbReference type="EC" id="5.6.2.3"/>
    </reaction>
</comment>
<dbReference type="SUPFAM" id="SSF52540">
    <property type="entry name" value="P-loop containing nucleoside triphosphate hydrolases"/>
    <property type="match status" value="1"/>
</dbReference>
<dbReference type="InterPro" id="IPR036185">
    <property type="entry name" value="DNA_heli_DnaB-like_N_sf"/>
</dbReference>
<dbReference type="PROSITE" id="PS51199">
    <property type="entry name" value="SF4_HELICASE"/>
    <property type="match status" value="1"/>
</dbReference>
<dbReference type="GO" id="GO:0005524">
    <property type="term" value="F:ATP binding"/>
    <property type="evidence" value="ECO:0007669"/>
    <property type="project" value="UniProtKB-UniRule"/>
</dbReference>
<dbReference type="Gene3D" id="3.40.50.300">
    <property type="entry name" value="P-loop containing nucleotide triphosphate hydrolases"/>
    <property type="match status" value="1"/>
</dbReference>
<evidence type="ECO:0000313" key="15">
    <source>
        <dbReference type="Proteomes" id="UP000824073"/>
    </source>
</evidence>
<dbReference type="GO" id="GO:0003677">
    <property type="term" value="F:DNA binding"/>
    <property type="evidence" value="ECO:0007669"/>
    <property type="project" value="UniProtKB-UniRule"/>
</dbReference>
<dbReference type="NCBIfam" id="TIGR00665">
    <property type="entry name" value="DnaB"/>
    <property type="match status" value="1"/>
</dbReference>
<reference evidence="14" key="1">
    <citation type="submission" date="2020-10" db="EMBL/GenBank/DDBJ databases">
        <authorList>
            <person name="Gilroy R."/>
        </authorList>
    </citation>
    <scope>NUCLEOTIDE SEQUENCE</scope>
    <source>
        <strain evidence="14">CHK191-8634</strain>
    </source>
</reference>
<dbReference type="GO" id="GO:1990077">
    <property type="term" value="C:primosome complex"/>
    <property type="evidence" value="ECO:0007669"/>
    <property type="project" value="UniProtKB-UniRule"/>
</dbReference>
<comment type="similarity">
    <text evidence="1 12">Belongs to the helicase family. DnaB subfamily.</text>
</comment>
<dbReference type="InterPro" id="IPR007694">
    <property type="entry name" value="DNA_helicase_DnaB-like_C"/>
</dbReference>
<accession>A0A9D1IW37</accession>
<dbReference type="GO" id="GO:0006269">
    <property type="term" value="P:DNA replication, synthesis of primer"/>
    <property type="evidence" value="ECO:0007669"/>
    <property type="project" value="UniProtKB-UniRule"/>
</dbReference>
<dbReference type="PANTHER" id="PTHR30153">
    <property type="entry name" value="REPLICATIVE DNA HELICASE DNAB"/>
    <property type="match status" value="1"/>
</dbReference>
<dbReference type="Gene3D" id="1.10.860.10">
    <property type="entry name" value="DNAb Helicase, Chain A"/>
    <property type="match status" value="1"/>
</dbReference>
<evidence type="ECO:0000256" key="5">
    <source>
        <dbReference type="ARBA" id="ARBA00022801"/>
    </source>
</evidence>
<evidence type="ECO:0000256" key="1">
    <source>
        <dbReference type="ARBA" id="ARBA00008428"/>
    </source>
</evidence>
<proteinExistence type="inferred from homology"/>
<evidence type="ECO:0000256" key="10">
    <source>
        <dbReference type="ARBA" id="ARBA00048954"/>
    </source>
</evidence>
<evidence type="ECO:0000259" key="13">
    <source>
        <dbReference type="PROSITE" id="PS51199"/>
    </source>
</evidence>
<evidence type="ECO:0000313" key="14">
    <source>
        <dbReference type="EMBL" id="HIU43207.1"/>
    </source>
</evidence>
<comment type="function">
    <text evidence="12">The main replicative DNA helicase, it participates in initiation and elongation during chromosome replication. Travels ahead of the DNA replisome, separating dsDNA into templates for DNA synthesis. A processive ATP-dependent 5'-3' DNA helicase it has DNA-dependent ATPase activity.</text>
</comment>
<name>A0A9D1IW37_9CLOT</name>
<sequence>MNDLYSRQTPYSVEAEQAVLGSVLIDPKSAPRVIELLSADDFYIETNRLIFETISHMFTAAKIIDPVTVLDEMKALGYKEQANRDYFLQLIETTPSAANVEEYAAIVRGKSMLRELQTAAGEILELTRSEQDDPQDIAELAEQKIYAIRQGREISGLTSIKAAIRLVYDHLDEMAAHPGKLPGVPTGFRELDNYIGGLNKSELILMAARPGMGKTSIALNMALAAAKSEDKIVAIFQLEMSAQQLAMRLMSSEALVDNKKIKMGTLSDDDWRRLAGASSRLSDMNIVIDDNSNITVPEMKAKCRRLGDRLGLVIIDYLQLMRGSRRTENRVQEVGEISRSLKIMAKELNVPVLCLSQLSRGPESRTDKRPMLSDLRESGSIEQDADVVMFIYRDDYYDQDSENKNVAEIIVAKNRHGETGSVNLQWMGQFTTFSTQERIHTGG</sequence>
<comment type="caution">
    <text evidence="14">The sequence shown here is derived from an EMBL/GenBank/DDBJ whole genome shotgun (WGS) entry which is preliminary data.</text>
</comment>
<evidence type="ECO:0000256" key="4">
    <source>
        <dbReference type="ARBA" id="ARBA00022741"/>
    </source>
</evidence>
<dbReference type="SUPFAM" id="SSF48024">
    <property type="entry name" value="N-terminal domain of DnaB helicase"/>
    <property type="match status" value="1"/>
</dbReference>